<evidence type="ECO:0000256" key="1">
    <source>
        <dbReference type="SAM" id="MobiDB-lite"/>
    </source>
</evidence>
<dbReference type="AlphaFoldDB" id="A0A9N9H3Q2"/>
<dbReference type="Proteomes" id="UP000789572">
    <property type="component" value="Unassembled WGS sequence"/>
</dbReference>
<dbReference type="EMBL" id="CAJVPJ010003928">
    <property type="protein sequence ID" value="CAG8646488.1"/>
    <property type="molecule type" value="Genomic_DNA"/>
</dbReference>
<organism evidence="2 3">
    <name type="scientific">Paraglomus occultum</name>
    <dbReference type="NCBI Taxonomy" id="144539"/>
    <lineage>
        <taxon>Eukaryota</taxon>
        <taxon>Fungi</taxon>
        <taxon>Fungi incertae sedis</taxon>
        <taxon>Mucoromycota</taxon>
        <taxon>Glomeromycotina</taxon>
        <taxon>Glomeromycetes</taxon>
        <taxon>Paraglomerales</taxon>
        <taxon>Paraglomeraceae</taxon>
        <taxon>Paraglomus</taxon>
    </lineage>
</organism>
<gene>
    <name evidence="2" type="ORF">POCULU_LOCUS9711</name>
</gene>
<protein>
    <submittedName>
        <fullName evidence="2">11062_t:CDS:1</fullName>
    </submittedName>
</protein>
<name>A0A9N9H3Q2_9GLOM</name>
<evidence type="ECO:0000313" key="3">
    <source>
        <dbReference type="Proteomes" id="UP000789572"/>
    </source>
</evidence>
<feature type="non-terminal residue" evidence="2">
    <location>
        <position position="196"/>
    </location>
</feature>
<feature type="region of interest" description="Disordered" evidence="1">
    <location>
        <begin position="75"/>
        <end position="112"/>
    </location>
</feature>
<keyword evidence="3" id="KW-1185">Reference proteome</keyword>
<accession>A0A9N9H3Q2</accession>
<comment type="caution">
    <text evidence="2">The sequence shown here is derived from an EMBL/GenBank/DDBJ whole genome shotgun (WGS) entry which is preliminary data.</text>
</comment>
<sequence>SSSTHTVRKQGEEKLQKLLSTIKEANNSKNIRKAKRLNTFEAAHHVAGRRAACNTINTYTKIVLEDDEVILNSVRERGQAVSEPSRQSSKRLRSSETEMETETASDSDISWQSENENAKCRWESRQRTVQSNIVLVCRSGRNIPEDACQLFVNQVNVSAIFFEYHKLFIKKVSTDSMESAKAINNIFLLKDSGDPG</sequence>
<reference evidence="2" key="1">
    <citation type="submission" date="2021-06" db="EMBL/GenBank/DDBJ databases">
        <authorList>
            <person name="Kallberg Y."/>
            <person name="Tangrot J."/>
            <person name="Rosling A."/>
        </authorList>
    </citation>
    <scope>NUCLEOTIDE SEQUENCE</scope>
    <source>
        <strain evidence="2">IA702</strain>
    </source>
</reference>
<proteinExistence type="predicted"/>
<evidence type="ECO:0000313" key="2">
    <source>
        <dbReference type="EMBL" id="CAG8646488.1"/>
    </source>
</evidence>